<organism evidence="2 3">
    <name type="scientific">Mycolicibacterium aurum</name>
    <name type="common">Mycobacterium aurum</name>
    <dbReference type="NCBI Taxonomy" id="1791"/>
    <lineage>
        <taxon>Bacteria</taxon>
        <taxon>Bacillati</taxon>
        <taxon>Actinomycetota</taxon>
        <taxon>Actinomycetes</taxon>
        <taxon>Mycobacteriales</taxon>
        <taxon>Mycobacteriaceae</taxon>
        <taxon>Mycolicibacterium</taxon>
    </lineage>
</organism>
<protein>
    <submittedName>
        <fullName evidence="2">Alpha/beta hydrolase family protein</fullName>
    </submittedName>
</protein>
<dbReference type="AlphaFoldDB" id="A0A448INU7"/>
<evidence type="ECO:0000313" key="2">
    <source>
        <dbReference type="EMBL" id="VEG54095.1"/>
    </source>
</evidence>
<dbReference type="GO" id="GO:0016787">
    <property type="term" value="F:hydrolase activity"/>
    <property type="evidence" value="ECO:0007669"/>
    <property type="project" value="UniProtKB-KW"/>
</dbReference>
<reference evidence="2 3" key="1">
    <citation type="submission" date="2018-12" db="EMBL/GenBank/DDBJ databases">
        <authorList>
            <consortium name="Pathogen Informatics"/>
        </authorList>
    </citation>
    <scope>NUCLEOTIDE SEQUENCE [LARGE SCALE GENOMIC DNA]</scope>
    <source>
        <strain evidence="2 3">NCTC10437</strain>
    </source>
</reference>
<dbReference type="InterPro" id="IPR029058">
    <property type="entry name" value="AB_hydrolase_fold"/>
</dbReference>
<proteinExistence type="predicted"/>
<evidence type="ECO:0000313" key="3">
    <source>
        <dbReference type="Proteomes" id="UP000279306"/>
    </source>
</evidence>
<dbReference type="SUPFAM" id="SSF53474">
    <property type="entry name" value="alpha/beta-Hydrolases"/>
    <property type="match status" value="1"/>
</dbReference>
<dbReference type="Proteomes" id="UP000279306">
    <property type="component" value="Chromosome"/>
</dbReference>
<accession>A0A448INU7</accession>
<dbReference type="STRING" id="1791.GCA_001049355_05189"/>
<gene>
    <name evidence="2" type="ORF">NCTC10437_02292</name>
</gene>
<dbReference type="Gene3D" id="3.40.50.1820">
    <property type="entry name" value="alpha/beta hydrolase"/>
    <property type="match status" value="1"/>
</dbReference>
<dbReference type="Pfam" id="PF12146">
    <property type="entry name" value="Hydrolase_4"/>
    <property type="match status" value="1"/>
</dbReference>
<sequence length="269" mass="28052">MLTTGTRVARVAAQLNSTTGHDRNMTLSLRGVTTVLLPGTGSDDDFVYRAFSTALHEAGAVVVTPAPQPHRLVAGYRDELDNAARAADPQPIAVGGVSIGAAVAAEWALSNPTRVSAVLAALPAWTGEPDGAPAALAARHSAELLRRDGLVATTAQMQASSPKWLADELTRSWLDQWPALPDAMDEAAHYVAPTSGELEALTVPLGVVSATDDPVHPLEVGVEWVSAAPRASLRTVTLDEIGVSAAVLGTRCLAALRDAEDPARPSRRV</sequence>
<evidence type="ECO:0000259" key="1">
    <source>
        <dbReference type="Pfam" id="PF12146"/>
    </source>
</evidence>
<feature type="domain" description="Serine aminopeptidase S33" evidence="1">
    <location>
        <begin position="72"/>
        <end position="235"/>
    </location>
</feature>
<name>A0A448INU7_MYCAU</name>
<keyword evidence="3" id="KW-1185">Reference proteome</keyword>
<dbReference type="KEGG" id="mauu:NCTC10437_02292"/>
<dbReference type="EMBL" id="LR134356">
    <property type="protein sequence ID" value="VEG54095.1"/>
    <property type="molecule type" value="Genomic_DNA"/>
</dbReference>
<keyword evidence="2" id="KW-0378">Hydrolase</keyword>
<dbReference type="InterPro" id="IPR022742">
    <property type="entry name" value="Hydrolase_4"/>
</dbReference>